<reference evidence="2 3" key="1">
    <citation type="submission" date="2023-05" db="EMBL/GenBank/DDBJ databases">
        <title>Lysobacter sp. strain LF1 Genome sequencing and assembly.</title>
        <authorList>
            <person name="Jung Y."/>
        </authorList>
    </citation>
    <scope>NUCLEOTIDE SEQUENCE [LARGE SCALE GENOMIC DNA]</scope>
    <source>
        <strain evidence="2 3">LF1</strain>
    </source>
</reference>
<keyword evidence="1" id="KW-0732">Signal</keyword>
<protein>
    <recommendedName>
        <fullName evidence="4">Adhesin domain-containing protein</fullName>
    </recommendedName>
</protein>
<feature type="signal peptide" evidence="1">
    <location>
        <begin position="1"/>
        <end position="22"/>
    </location>
</feature>
<proteinExistence type="predicted"/>
<dbReference type="Proteomes" id="UP001321580">
    <property type="component" value="Unassembled WGS sequence"/>
</dbReference>
<organism evidence="2 3">
    <name type="scientific">Lysobacter stagni</name>
    <dbReference type="NCBI Taxonomy" id="3045172"/>
    <lineage>
        <taxon>Bacteria</taxon>
        <taxon>Pseudomonadati</taxon>
        <taxon>Pseudomonadota</taxon>
        <taxon>Gammaproteobacteria</taxon>
        <taxon>Lysobacterales</taxon>
        <taxon>Lysobacteraceae</taxon>
        <taxon>Lysobacter</taxon>
    </lineage>
</organism>
<evidence type="ECO:0008006" key="4">
    <source>
        <dbReference type="Google" id="ProtNLM"/>
    </source>
</evidence>
<dbReference type="EMBL" id="JASGBI010000001">
    <property type="protein sequence ID" value="MDI9239693.1"/>
    <property type="molecule type" value="Genomic_DNA"/>
</dbReference>
<accession>A0ABT6XHY9</accession>
<sequence>MRKMLPALALLPLALFAGQALADECLHSEPRNLQLDLTGIKSVLFDIGPHELVVNAAPGAKGAIQGKACASDPDRLKGLTVTQRREGDRLVVTAERESVLQISFGGSHYGYLVLNASVPDNLLVHLKVGSGDARVTGASALSADVGSGEVEARNIRGQVTAEVNSGEIELDTIGSLHVLSVGSGDLKARRVKGGAVIGSIGSGAAKLRDIGGDVSADKIGSGDLDANNVAGNLTVRKVGSGSVDHSDVRGRVDVPQDD</sequence>
<comment type="caution">
    <text evidence="2">The sequence shown here is derived from an EMBL/GenBank/DDBJ whole genome shotgun (WGS) entry which is preliminary data.</text>
</comment>
<dbReference type="Gene3D" id="2.160.20.120">
    <property type="match status" value="1"/>
</dbReference>
<dbReference type="RefSeq" id="WP_283213065.1">
    <property type="nucleotide sequence ID" value="NZ_JASGBI010000001.1"/>
</dbReference>
<evidence type="ECO:0000313" key="2">
    <source>
        <dbReference type="EMBL" id="MDI9239693.1"/>
    </source>
</evidence>
<evidence type="ECO:0000313" key="3">
    <source>
        <dbReference type="Proteomes" id="UP001321580"/>
    </source>
</evidence>
<evidence type="ECO:0000256" key="1">
    <source>
        <dbReference type="SAM" id="SignalP"/>
    </source>
</evidence>
<feature type="chain" id="PRO_5046233741" description="Adhesin domain-containing protein" evidence="1">
    <location>
        <begin position="23"/>
        <end position="258"/>
    </location>
</feature>
<gene>
    <name evidence="2" type="ORF">QLQ15_12340</name>
</gene>
<keyword evidence="3" id="KW-1185">Reference proteome</keyword>
<name>A0ABT6XHY9_9GAMM</name>